<dbReference type="Pfam" id="PF01061">
    <property type="entry name" value="ABC2_membrane"/>
    <property type="match status" value="1"/>
</dbReference>
<dbReference type="PIRSF" id="PIRSF006648">
    <property type="entry name" value="DrrB"/>
    <property type="match status" value="1"/>
</dbReference>
<feature type="transmembrane region" description="Helical" evidence="5">
    <location>
        <begin position="217"/>
        <end position="235"/>
    </location>
</feature>
<feature type="transmembrane region" description="Helical" evidence="5">
    <location>
        <begin position="53"/>
        <end position="71"/>
    </location>
</feature>
<evidence type="ECO:0000256" key="2">
    <source>
        <dbReference type="ARBA" id="ARBA00022692"/>
    </source>
</evidence>
<comment type="similarity">
    <text evidence="5">Belongs to the ABC-2 integral membrane protein family.</text>
</comment>
<protein>
    <recommendedName>
        <fullName evidence="5">Transport permease protein</fullName>
    </recommendedName>
</protein>
<keyword evidence="4 5" id="KW-0472">Membrane</keyword>
<dbReference type="GO" id="GO:0043190">
    <property type="term" value="C:ATP-binding cassette (ABC) transporter complex"/>
    <property type="evidence" value="ECO:0007669"/>
    <property type="project" value="InterPro"/>
</dbReference>
<keyword evidence="5" id="KW-1003">Cell membrane</keyword>
<feature type="transmembrane region" description="Helical" evidence="5">
    <location>
        <begin position="165"/>
        <end position="185"/>
    </location>
</feature>
<dbReference type="EMBL" id="VFJB01000006">
    <property type="protein sequence ID" value="KAA0257824.1"/>
    <property type="molecule type" value="Genomic_DNA"/>
</dbReference>
<keyword evidence="2 5" id="KW-0812">Transmembrane</keyword>
<sequence>MINGVIGVYLRELFILKSRFWKVILSSSISPLLFLLAFGFGVGRNSQIDGYNYITFLIPGLITMSSMNQAYGISTEINISRFYFKVFDEYLLAPIPKWQIVAGETLYGITKGLIPTVIVIIYGFVIGVNLNINILFMISILLHLTAFSLLGFIVALIVKNHGDQFSVNTFVITPMIFLSGTFYPVDKMPLFVKYIAYIFPLTYSTKLIRSSLLQGSINISNLLYMFLIILILIYLSKKIIHHIETV</sequence>
<feature type="transmembrane region" description="Helical" evidence="5">
    <location>
        <begin position="106"/>
        <end position="128"/>
    </location>
</feature>
<dbReference type="OrthoDB" id="9778589at2"/>
<accession>A0A5A8F2Y5</accession>
<organism evidence="7 8">
    <name type="scientific">Deferribacter autotrophicus</name>
    <dbReference type="NCBI Taxonomy" id="500465"/>
    <lineage>
        <taxon>Bacteria</taxon>
        <taxon>Pseudomonadati</taxon>
        <taxon>Deferribacterota</taxon>
        <taxon>Deferribacteres</taxon>
        <taxon>Deferribacterales</taxon>
        <taxon>Deferribacteraceae</taxon>
        <taxon>Deferribacter</taxon>
    </lineage>
</organism>
<keyword evidence="3 5" id="KW-1133">Transmembrane helix</keyword>
<evidence type="ECO:0000256" key="3">
    <source>
        <dbReference type="ARBA" id="ARBA00022989"/>
    </source>
</evidence>
<dbReference type="AlphaFoldDB" id="A0A5A8F2Y5"/>
<evidence type="ECO:0000256" key="5">
    <source>
        <dbReference type="RuleBase" id="RU361157"/>
    </source>
</evidence>
<dbReference type="PANTHER" id="PTHR43332">
    <property type="entry name" value="INNER MEMBRANE TRANSPORT PERMEASE YADH-RELATED"/>
    <property type="match status" value="1"/>
</dbReference>
<gene>
    <name evidence="7" type="ORF">FHQ18_08760</name>
</gene>
<feature type="transmembrane region" description="Helical" evidence="5">
    <location>
        <begin position="20"/>
        <end position="41"/>
    </location>
</feature>
<evidence type="ECO:0000259" key="6">
    <source>
        <dbReference type="PROSITE" id="PS51012"/>
    </source>
</evidence>
<dbReference type="InterPro" id="IPR047817">
    <property type="entry name" value="ABC2_TM_bact-type"/>
</dbReference>
<dbReference type="GO" id="GO:0140359">
    <property type="term" value="F:ABC-type transporter activity"/>
    <property type="evidence" value="ECO:0007669"/>
    <property type="project" value="InterPro"/>
</dbReference>
<dbReference type="InterPro" id="IPR052522">
    <property type="entry name" value="ABC-2_transport_permease"/>
</dbReference>
<evidence type="ECO:0000256" key="4">
    <source>
        <dbReference type="ARBA" id="ARBA00023136"/>
    </source>
</evidence>
<feature type="transmembrane region" description="Helical" evidence="5">
    <location>
        <begin position="134"/>
        <end position="158"/>
    </location>
</feature>
<feature type="domain" description="ABC transmembrane type-2" evidence="6">
    <location>
        <begin position="22"/>
        <end position="243"/>
    </location>
</feature>
<keyword evidence="8" id="KW-1185">Reference proteome</keyword>
<reference evidence="7 8" key="1">
    <citation type="submission" date="2019-06" db="EMBL/GenBank/DDBJ databases">
        <title>Genomic insights into carbon and energy metabolism of Deferribacter autotrophicus revealed new metabolic traits in the phylum Deferribacteres.</title>
        <authorList>
            <person name="Slobodkin A.I."/>
            <person name="Slobodkina G.B."/>
            <person name="Allioux M."/>
            <person name="Alain K."/>
            <person name="Jebbar M."/>
            <person name="Shadrin V."/>
            <person name="Kublanov I.V."/>
            <person name="Toshchakov S.V."/>
            <person name="Bonch-Osmolovskaya E.A."/>
        </authorList>
    </citation>
    <scope>NUCLEOTIDE SEQUENCE [LARGE SCALE GENOMIC DNA]</scope>
    <source>
        <strain evidence="7 8">SL50</strain>
    </source>
</reference>
<dbReference type="PANTHER" id="PTHR43332:SF2">
    <property type="entry name" value="INNER MEMBRANE TRANSPORT PERMEASE YADH"/>
    <property type="match status" value="1"/>
</dbReference>
<evidence type="ECO:0000256" key="1">
    <source>
        <dbReference type="ARBA" id="ARBA00004141"/>
    </source>
</evidence>
<dbReference type="InterPro" id="IPR013525">
    <property type="entry name" value="ABC2_TM"/>
</dbReference>
<keyword evidence="5" id="KW-0813">Transport</keyword>
<dbReference type="PRINTS" id="PR00164">
    <property type="entry name" value="ABC2TRNSPORT"/>
</dbReference>
<proteinExistence type="inferred from homology"/>
<dbReference type="Proteomes" id="UP000322876">
    <property type="component" value="Unassembled WGS sequence"/>
</dbReference>
<dbReference type="RefSeq" id="WP_149266797.1">
    <property type="nucleotide sequence ID" value="NZ_VFJB01000006.1"/>
</dbReference>
<name>A0A5A8F2Y5_9BACT</name>
<comment type="caution">
    <text evidence="7">The sequence shown here is derived from an EMBL/GenBank/DDBJ whole genome shotgun (WGS) entry which is preliminary data.</text>
</comment>
<evidence type="ECO:0000313" key="7">
    <source>
        <dbReference type="EMBL" id="KAA0257824.1"/>
    </source>
</evidence>
<comment type="subcellular location">
    <subcellularLocation>
        <location evidence="5">Cell membrane</location>
        <topology evidence="5">Multi-pass membrane protein</topology>
    </subcellularLocation>
    <subcellularLocation>
        <location evidence="1">Membrane</location>
        <topology evidence="1">Multi-pass membrane protein</topology>
    </subcellularLocation>
</comment>
<dbReference type="InterPro" id="IPR000412">
    <property type="entry name" value="ABC_2_transport"/>
</dbReference>
<dbReference type="PROSITE" id="PS51012">
    <property type="entry name" value="ABC_TM2"/>
    <property type="match status" value="1"/>
</dbReference>
<evidence type="ECO:0000313" key="8">
    <source>
        <dbReference type="Proteomes" id="UP000322876"/>
    </source>
</evidence>